<feature type="transmembrane region" description="Helical" evidence="1">
    <location>
        <begin position="110"/>
        <end position="126"/>
    </location>
</feature>
<name>A0ABR6NS56_9DEIO</name>
<dbReference type="Gene3D" id="3.30.70.270">
    <property type="match status" value="1"/>
</dbReference>
<protein>
    <submittedName>
        <fullName evidence="3">Diguanylate cyclase (GGDEF)-like protein</fullName>
    </submittedName>
</protein>
<gene>
    <name evidence="3" type="ORF">HNQ04_002134</name>
</gene>
<dbReference type="CDD" id="cd01949">
    <property type="entry name" value="GGDEF"/>
    <property type="match status" value="1"/>
</dbReference>
<evidence type="ECO:0000256" key="1">
    <source>
        <dbReference type="SAM" id="Phobius"/>
    </source>
</evidence>
<feature type="transmembrane region" description="Helical" evidence="1">
    <location>
        <begin position="51"/>
        <end position="72"/>
    </location>
</feature>
<evidence type="ECO:0000259" key="2">
    <source>
        <dbReference type="PROSITE" id="PS50887"/>
    </source>
</evidence>
<reference evidence="3 4" key="1">
    <citation type="submission" date="2020-08" db="EMBL/GenBank/DDBJ databases">
        <title>Genomic Encyclopedia of Type Strains, Phase IV (KMG-IV): sequencing the most valuable type-strain genomes for metagenomic binning, comparative biology and taxonomic classification.</title>
        <authorList>
            <person name="Goeker M."/>
        </authorList>
    </citation>
    <scope>NUCLEOTIDE SEQUENCE [LARGE SCALE GENOMIC DNA]</scope>
    <source>
        <strain evidence="3 4">DSM 12027</strain>
    </source>
</reference>
<accession>A0ABR6NS56</accession>
<evidence type="ECO:0000313" key="3">
    <source>
        <dbReference type="EMBL" id="MBB6016879.1"/>
    </source>
</evidence>
<dbReference type="InterPro" id="IPR000160">
    <property type="entry name" value="GGDEF_dom"/>
</dbReference>
<feature type="transmembrane region" description="Helical" evidence="1">
    <location>
        <begin position="133"/>
        <end position="153"/>
    </location>
</feature>
<dbReference type="EMBL" id="JACHEW010000009">
    <property type="protein sequence ID" value="MBB6016879.1"/>
    <property type="molecule type" value="Genomic_DNA"/>
</dbReference>
<feature type="domain" description="GGDEF" evidence="2">
    <location>
        <begin position="222"/>
        <end position="351"/>
    </location>
</feature>
<dbReference type="PROSITE" id="PS50887">
    <property type="entry name" value="GGDEF"/>
    <property type="match status" value="1"/>
</dbReference>
<feature type="transmembrane region" description="Helical" evidence="1">
    <location>
        <begin position="79"/>
        <end position="98"/>
    </location>
</feature>
<dbReference type="RefSeq" id="WP_249038995.1">
    <property type="nucleotide sequence ID" value="NZ_JACHEW010000009.1"/>
</dbReference>
<keyword evidence="4" id="KW-1185">Reference proteome</keyword>
<dbReference type="Proteomes" id="UP000629870">
    <property type="component" value="Unassembled WGS sequence"/>
</dbReference>
<keyword evidence="1" id="KW-0812">Transmembrane</keyword>
<dbReference type="InterPro" id="IPR043128">
    <property type="entry name" value="Rev_trsase/Diguanyl_cyclase"/>
</dbReference>
<dbReference type="SMART" id="SM00267">
    <property type="entry name" value="GGDEF"/>
    <property type="match status" value="1"/>
</dbReference>
<dbReference type="SUPFAM" id="SSF55073">
    <property type="entry name" value="Nucleotide cyclase"/>
    <property type="match status" value="1"/>
</dbReference>
<dbReference type="Pfam" id="PF00990">
    <property type="entry name" value="GGDEF"/>
    <property type="match status" value="1"/>
</dbReference>
<comment type="caution">
    <text evidence="3">The sequence shown here is derived from an EMBL/GenBank/DDBJ whole genome shotgun (WGS) entry which is preliminary data.</text>
</comment>
<dbReference type="PANTHER" id="PTHR45138:SF24">
    <property type="entry name" value="DIGUANYLATE CYCLASE DGCC-RELATED"/>
    <property type="match status" value="1"/>
</dbReference>
<keyword evidence="1" id="KW-1133">Transmembrane helix</keyword>
<dbReference type="InterPro" id="IPR029787">
    <property type="entry name" value="Nucleotide_cyclase"/>
</dbReference>
<feature type="transmembrane region" description="Helical" evidence="1">
    <location>
        <begin position="159"/>
        <end position="184"/>
    </location>
</feature>
<dbReference type="PANTHER" id="PTHR45138">
    <property type="entry name" value="REGULATORY COMPONENTS OF SENSORY TRANSDUCTION SYSTEM"/>
    <property type="match status" value="1"/>
</dbReference>
<sequence>MTVPRRPISAPPSTWQPGQRRMFLLVVVLEVCASMAALWSQAPNFDALDVWALPLLSALMLGAQLLLSMGLIRYERATSLAFLGGCTYLLLALSHQYSVMPPGARTLSENTYWFAVLFTSAFYVFPARVATNYAVLILGIAVMICGWHLAATVPAETRLSLIGATVQLLLSGGVLILIQSIFGAQRAQLLASRSAALIDVLTGIANRRAAEERLRELSGRGAAYTVVLFDLDHFKQINDKHGHAAGDLVLRGVAQLSQALLPQGGVAARWGGEEFLLILPPLSDTQVRKLLNTLRNELRQQWHGEVVGVTGSFGVANAAAGELSEAVIARADEAMYSAKQQGRNDIRLAEWRRSPAG</sequence>
<keyword evidence="1" id="KW-0472">Membrane</keyword>
<organism evidence="3 4">
    <name type="scientific">Deinococcus radiopugnans ATCC 19172</name>
    <dbReference type="NCBI Taxonomy" id="585398"/>
    <lineage>
        <taxon>Bacteria</taxon>
        <taxon>Thermotogati</taxon>
        <taxon>Deinococcota</taxon>
        <taxon>Deinococci</taxon>
        <taxon>Deinococcales</taxon>
        <taxon>Deinococcaceae</taxon>
        <taxon>Deinococcus</taxon>
    </lineage>
</organism>
<evidence type="ECO:0000313" key="4">
    <source>
        <dbReference type="Proteomes" id="UP000629870"/>
    </source>
</evidence>
<feature type="transmembrane region" description="Helical" evidence="1">
    <location>
        <begin position="21"/>
        <end position="39"/>
    </location>
</feature>
<proteinExistence type="predicted"/>
<dbReference type="NCBIfam" id="TIGR00254">
    <property type="entry name" value="GGDEF"/>
    <property type="match status" value="1"/>
</dbReference>
<dbReference type="InterPro" id="IPR050469">
    <property type="entry name" value="Diguanylate_Cyclase"/>
</dbReference>